<reference evidence="1 2" key="1">
    <citation type="journal article" date="2015" name="Nature">
        <title>rRNA introns, odd ribosomes, and small enigmatic genomes across a large radiation of phyla.</title>
        <authorList>
            <person name="Brown C.T."/>
            <person name="Hug L.A."/>
            <person name="Thomas B.C."/>
            <person name="Sharon I."/>
            <person name="Castelle C.J."/>
            <person name="Singh A."/>
            <person name="Wilkins M.J."/>
            <person name="Williams K.H."/>
            <person name="Banfield J.F."/>
        </authorList>
    </citation>
    <scope>NUCLEOTIDE SEQUENCE [LARGE SCALE GENOMIC DNA]</scope>
</reference>
<evidence type="ECO:0000313" key="1">
    <source>
        <dbReference type="EMBL" id="KKS78957.1"/>
    </source>
</evidence>
<evidence type="ECO:0000313" key="2">
    <source>
        <dbReference type="Proteomes" id="UP000034213"/>
    </source>
</evidence>
<dbReference type="GO" id="GO:0005829">
    <property type="term" value="C:cytosol"/>
    <property type="evidence" value="ECO:0007669"/>
    <property type="project" value="TreeGrafter"/>
</dbReference>
<accession>A0A0G1C059</accession>
<dbReference type="PANTHER" id="PTHR43393:SF3">
    <property type="entry name" value="LYSINE DECARBOXYLASE-LIKE PROTEIN"/>
    <property type="match status" value="1"/>
</dbReference>
<dbReference type="Gene3D" id="3.40.50.450">
    <property type="match status" value="1"/>
</dbReference>
<dbReference type="Proteomes" id="UP000034213">
    <property type="component" value="Unassembled WGS sequence"/>
</dbReference>
<comment type="caution">
    <text evidence="1">The sequence shown here is derived from an EMBL/GenBank/DDBJ whole genome shotgun (WGS) entry which is preliminary data.</text>
</comment>
<dbReference type="InterPro" id="IPR041164">
    <property type="entry name" value="LDcluster4"/>
</dbReference>
<dbReference type="Pfam" id="PF18306">
    <property type="entry name" value="LDcluster4"/>
    <property type="match status" value="1"/>
</dbReference>
<name>A0A0G1C059_9BACT</name>
<protein>
    <recommendedName>
        <fullName evidence="3">Rossmann fold nucleotide-binding protein</fullName>
    </recommendedName>
</protein>
<dbReference type="SUPFAM" id="SSF102405">
    <property type="entry name" value="MCP/YpsA-like"/>
    <property type="match status" value="1"/>
</dbReference>
<dbReference type="InterPro" id="IPR052341">
    <property type="entry name" value="LOG_family_nucleotidases"/>
</dbReference>
<gene>
    <name evidence="1" type="ORF">UV54_C0046G0006</name>
</gene>
<dbReference type="PANTHER" id="PTHR43393">
    <property type="entry name" value="CYTOKININ RIBOSIDE 5'-MONOPHOSPHATE PHOSPHORIBOHYDROLASE"/>
    <property type="match status" value="1"/>
</dbReference>
<dbReference type="AlphaFoldDB" id="A0A0G1C059"/>
<dbReference type="EMBL" id="LCEW01000046">
    <property type="protein sequence ID" value="KKS78957.1"/>
    <property type="molecule type" value="Genomic_DNA"/>
</dbReference>
<proteinExistence type="predicted"/>
<organism evidence="1 2">
    <name type="scientific">Candidatus Beckwithbacteria bacterium GW2011_GWA2_43_10</name>
    <dbReference type="NCBI Taxonomy" id="1618369"/>
    <lineage>
        <taxon>Bacteria</taxon>
        <taxon>Candidatus Beckwithiibacteriota</taxon>
    </lineage>
</organism>
<evidence type="ECO:0008006" key="3">
    <source>
        <dbReference type="Google" id="ProtNLM"/>
    </source>
</evidence>
<dbReference type="STRING" id="1618369.UV54_C0046G0006"/>
<sequence length="179" mass="19953">MVKNIAFFGSSELKPESKYYQEAFAIAQVLAKQGYTIVNGGGPGIMNAATQGAVSVGGETLTITFNPQDAPGFEGQYLANKADKEIKTHNYTERMFKLLEHADCFIIFKGGCGTLSEFSTAWVLGKLYYPHHKPFILYGRFWRPIIRVLKEEMLIPAQAMKVFKFAETEGEVLTALKNL</sequence>